<dbReference type="STRING" id="1306861.A0A4U6X649"/>
<evidence type="ECO:0000256" key="6">
    <source>
        <dbReference type="PIRSR" id="PIRSR615500-1"/>
    </source>
</evidence>
<dbReference type="Proteomes" id="UP000310108">
    <property type="component" value="Unassembled WGS sequence"/>
</dbReference>
<evidence type="ECO:0000256" key="2">
    <source>
        <dbReference type="ARBA" id="ARBA00022670"/>
    </source>
</evidence>
<dbReference type="InterPro" id="IPR015500">
    <property type="entry name" value="Peptidase_S8_subtilisin-rel"/>
</dbReference>
<feature type="active site" description="Charge relay system" evidence="6 7">
    <location>
        <position position="195"/>
    </location>
</feature>
<feature type="chain" id="PRO_5020558567" evidence="9">
    <location>
        <begin position="25"/>
        <end position="936"/>
    </location>
</feature>
<keyword evidence="3 9" id="KW-0732">Signal</keyword>
<protein>
    <submittedName>
        <fullName evidence="12">Minor extracellular protease vpr</fullName>
    </submittedName>
</protein>
<feature type="domain" description="Peptidase S8/S53" evidence="10">
    <location>
        <begin position="186"/>
        <end position="606"/>
    </location>
</feature>
<dbReference type="GO" id="GO:0006508">
    <property type="term" value="P:proteolysis"/>
    <property type="evidence" value="ECO:0007669"/>
    <property type="project" value="UniProtKB-KW"/>
</dbReference>
<keyword evidence="13" id="KW-1185">Reference proteome</keyword>
<accession>A0A4U6X649</accession>
<feature type="active site" description="Charge relay system" evidence="6 7">
    <location>
        <position position="567"/>
    </location>
</feature>
<evidence type="ECO:0000256" key="8">
    <source>
        <dbReference type="SAM" id="MobiDB-lite"/>
    </source>
</evidence>
<evidence type="ECO:0000313" key="12">
    <source>
        <dbReference type="EMBL" id="TKW50922.1"/>
    </source>
</evidence>
<evidence type="ECO:0000256" key="1">
    <source>
        <dbReference type="ARBA" id="ARBA00011073"/>
    </source>
</evidence>
<dbReference type="Pfam" id="PF00082">
    <property type="entry name" value="Peptidase_S8"/>
    <property type="match status" value="1"/>
</dbReference>
<dbReference type="PANTHER" id="PTHR43806">
    <property type="entry name" value="PEPTIDASE S8"/>
    <property type="match status" value="1"/>
</dbReference>
<dbReference type="InterPro" id="IPR050131">
    <property type="entry name" value="Peptidase_S8_subtilisin-like"/>
</dbReference>
<keyword evidence="4 7" id="KW-0378">Hydrolase</keyword>
<dbReference type="GO" id="GO:0016020">
    <property type="term" value="C:membrane"/>
    <property type="evidence" value="ECO:0007669"/>
    <property type="project" value="InterPro"/>
</dbReference>
<evidence type="ECO:0000256" key="7">
    <source>
        <dbReference type="PROSITE-ProRule" id="PRU01240"/>
    </source>
</evidence>
<evidence type="ECO:0000256" key="4">
    <source>
        <dbReference type="ARBA" id="ARBA00022801"/>
    </source>
</evidence>
<evidence type="ECO:0000313" key="13">
    <source>
        <dbReference type="Proteomes" id="UP000310108"/>
    </source>
</evidence>
<keyword evidence="2 7" id="KW-0645">Protease</keyword>
<dbReference type="SUPFAM" id="SSF52743">
    <property type="entry name" value="Subtilisin-like"/>
    <property type="match status" value="1"/>
</dbReference>
<feature type="compositionally biased region" description="Gly residues" evidence="8">
    <location>
        <begin position="125"/>
        <end position="137"/>
    </location>
</feature>
<dbReference type="InterPro" id="IPR010435">
    <property type="entry name" value="C5a/SBT2-like_Fn3"/>
</dbReference>
<proteinExistence type="inferred from homology"/>
<feature type="signal peptide" evidence="9">
    <location>
        <begin position="1"/>
        <end position="24"/>
    </location>
</feature>
<evidence type="ECO:0000259" key="10">
    <source>
        <dbReference type="Pfam" id="PF00082"/>
    </source>
</evidence>
<dbReference type="PROSITE" id="PS51892">
    <property type="entry name" value="SUBTILASE"/>
    <property type="match status" value="1"/>
</dbReference>
<dbReference type="Pfam" id="PF06280">
    <property type="entry name" value="fn3_5"/>
    <property type="match status" value="1"/>
</dbReference>
<dbReference type="PANTHER" id="PTHR43806:SF66">
    <property type="entry name" value="SERIN ENDOPEPTIDASE"/>
    <property type="match status" value="1"/>
</dbReference>
<dbReference type="InterPro" id="IPR000209">
    <property type="entry name" value="Peptidase_S8/S53_dom"/>
</dbReference>
<gene>
    <name evidence="12" type="primary">vpr</name>
    <name evidence="12" type="ORF">CTA1_1743</name>
</gene>
<organism evidence="12 13">
    <name type="scientific">Colletotrichum tanaceti</name>
    <dbReference type="NCBI Taxonomy" id="1306861"/>
    <lineage>
        <taxon>Eukaryota</taxon>
        <taxon>Fungi</taxon>
        <taxon>Dikarya</taxon>
        <taxon>Ascomycota</taxon>
        <taxon>Pezizomycotina</taxon>
        <taxon>Sordariomycetes</taxon>
        <taxon>Hypocreomycetidae</taxon>
        <taxon>Glomerellales</taxon>
        <taxon>Glomerellaceae</taxon>
        <taxon>Colletotrichum</taxon>
        <taxon>Colletotrichum destructivum species complex</taxon>
    </lineage>
</organism>
<dbReference type="InterPro" id="IPR036852">
    <property type="entry name" value="Peptidase_S8/S53_dom_sf"/>
</dbReference>
<feature type="region of interest" description="Disordered" evidence="8">
    <location>
        <begin position="120"/>
        <end position="165"/>
    </location>
</feature>
<dbReference type="Gene3D" id="2.60.40.4070">
    <property type="match status" value="1"/>
</dbReference>
<evidence type="ECO:0000259" key="11">
    <source>
        <dbReference type="Pfam" id="PF06280"/>
    </source>
</evidence>
<sequence length="936" mass="99230">MKSLVKQAASVAACLLPWLAAAAAFNEAFVVEFDGSAALTAEAWTDVARVSLADAGLDCTTSRRYSFNHPLFRGASLNVHCDKDGVVSRKAVLTTLQSVDGVSKAWPVLTMTEPAVNRVRVPGVTDGGRPGRRGFGFGDHKRALSSRASSPRTRTRPRARAVADSLSLSTHVDTGVSRLHAANTTGAGIRVAVIDSGFEVGTPGLSGTDIAYARDMTDGGNDVGENCTIHGTHVLGIVGAKGAEAEFGVVGVAPDAAYEVYRVDTCNGEGATSDALINAFLEAAARGVDIITCSYGTDLQFPEEPWSVVVTRLFENGTSIFLASSNRGPGVFTGISPAAGDAVTSVGSADNSVTPYYTWEGNWTAGLGGDAGLFRFTPGTPFDFPPNNKLTVWTSDTPISDDCQLLPDRSSLPADPTNVIFLSQSDQCWKAPNGTALSLTNEFGISYALYYSRSNFTVSDGPLFMEVSRDPNLKGTASIDFATASQLLEAKQQHGSVELYLAHDVSVSNEDVTNRANNRSGLLSSSFSGWGPSLRIASMPLFLAPGGNILSTFPEKLGGWGVLGGTSMSTPFAAGVGALVKQRHPDYSPVDIQTVMATTARPVRWNDGKGTTAEFLAPTLQQGGGLVDAWGAVRSTTLLSTASLAFNDTTNRPRELTFSIKNTGTSAATYKLSHVGAGSGYVLQTADWYNLTKAEAYPVYADMGISPSAVSVGPGQSATISVSVVKEPALPDALTRVSHFGGYVVIEAEADGATDGAAADVNVDKLSLPYTGFGAPLTTLRTVNRADSYLSSYNLTDFTPSRAEPGRVYRCLFTHANDVPAAFADNMYPGVELFLFMQSRNLSINVVDAASRNVIMTNFQTSSADVWGPGSTWYWDGTDADRTFVPAGTYVWNVRALKFNGHPEKEEDWDVYDTGTWVLEYTSNSTFAPSNSTFRA</sequence>
<dbReference type="PRINTS" id="PR00723">
    <property type="entry name" value="SUBTILISIN"/>
</dbReference>
<comment type="caution">
    <text evidence="12">The sequence shown here is derived from an EMBL/GenBank/DDBJ whole genome shotgun (WGS) entry which is preliminary data.</text>
</comment>
<comment type="similarity">
    <text evidence="1 7">Belongs to the peptidase S8 family.</text>
</comment>
<evidence type="ECO:0000256" key="3">
    <source>
        <dbReference type="ARBA" id="ARBA00022729"/>
    </source>
</evidence>
<reference evidence="12 13" key="1">
    <citation type="journal article" date="2019" name="PLoS ONE">
        <title>Comparative genome analysis indicates high evolutionary potential of pathogenicity genes in Colletotrichum tanaceti.</title>
        <authorList>
            <person name="Lelwala R.V."/>
            <person name="Korhonen P.K."/>
            <person name="Young N.D."/>
            <person name="Scott J.B."/>
            <person name="Ades P.A."/>
            <person name="Gasser R.B."/>
            <person name="Taylor P.W.J."/>
        </authorList>
    </citation>
    <scope>NUCLEOTIDE SEQUENCE [LARGE SCALE GENOMIC DNA]</scope>
    <source>
        <strain evidence="12">BRIP57314</strain>
    </source>
</reference>
<dbReference type="GO" id="GO:0004252">
    <property type="term" value="F:serine-type endopeptidase activity"/>
    <property type="evidence" value="ECO:0007669"/>
    <property type="project" value="UniProtKB-UniRule"/>
</dbReference>
<feature type="domain" description="C5a peptidase/Subtilisin-like protease SBT2-like Fn3-like" evidence="11">
    <location>
        <begin position="645"/>
        <end position="770"/>
    </location>
</feature>
<evidence type="ECO:0000256" key="9">
    <source>
        <dbReference type="SAM" id="SignalP"/>
    </source>
</evidence>
<dbReference type="AlphaFoldDB" id="A0A4U6X649"/>
<dbReference type="EMBL" id="PJEX01000349">
    <property type="protein sequence ID" value="TKW50922.1"/>
    <property type="molecule type" value="Genomic_DNA"/>
</dbReference>
<dbReference type="PROSITE" id="PS00138">
    <property type="entry name" value="SUBTILASE_SER"/>
    <property type="match status" value="1"/>
</dbReference>
<feature type="active site" description="Charge relay system" evidence="6 7">
    <location>
        <position position="230"/>
    </location>
</feature>
<name>A0A4U6X649_9PEZI</name>
<evidence type="ECO:0000256" key="5">
    <source>
        <dbReference type="ARBA" id="ARBA00022825"/>
    </source>
</evidence>
<dbReference type="InterPro" id="IPR023828">
    <property type="entry name" value="Peptidase_S8_Ser-AS"/>
</dbReference>
<keyword evidence="5 7" id="KW-0720">Serine protease</keyword>
<dbReference type="Gene3D" id="3.40.50.200">
    <property type="entry name" value="Peptidase S8/S53 domain"/>
    <property type="match status" value="2"/>
</dbReference>